<evidence type="ECO:0000313" key="19">
    <source>
        <dbReference type="Proteomes" id="UP000596661"/>
    </source>
</evidence>
<dbReference type="SUPFAM" id="SSF56112">
    <property type="entry name" value="Protein kinase-like (PK-like)"/>
    <property type="match status" value="1"/>
</dbReference>
<dbReference type="RefSeq" id="XP_030488910.1">
    <property type="nucleotide sequence ID" value="XM_030633050.2"/>
</dbReference>
<reference evidence="18" key="2">
    <citation type="submission" date="2021-03" db="UniProtKB">
        <authorList>
            <consortium name="EnsemblPlants"/>
        </authorList>
    </citation>
    <scope>IDENTIFICATION</scope>
</reference>
<dbReference type="InterPro" id="IPR050647">
    <property type="entry name" value="Plant_LRR-RLKs"/>
</dbReference>
<dbReference type="Proteomes" id="UP000596661">
    <property type="component" value="Chromosome 2"/>
</dbReference>
<evidence type="ECO:0000256" key="7">
    <source>
        <dbReference type="ARBA" id="ARBA00022737"/>
    </source>
</evidence>
<reference evidence="18" key="1">
    <citation type="submission" date="2018-11" db="EMBL/GenBank/DDBJ databases">
        <authorList>
            <person name="Grassa J C."/>
        </authorList>
    </citation>
    <scope>NUCLEOTIDE SEQUENCE [LARGE SCALE GENOMIC DNA]</scope>
</reference>
<evidence type="ECO:0000256" key="6">
    <source>
        <dbReference type="ARBA" id="ARBA00022729"/>
    </source>
</evidence>
<keyword evidence="3" id="KW-0433">Leucine-rich repeat</keyword>
<keyword evidence="7" id="KW-0677">Repeat</keyword>
<dbReference type="CDD" id="cd14066">
    <property type="entry name" value="STKc_IRAK"/>
    <property type="match status" value="1"/>
</dbReference>
<keyword evidence="13" id="KW-0325">Glycoprotein</keyword>
<dbReference type="AlphaFoldDB" id="A0A803P353"/>
<dbReference type="PROSITE" id="PS50011">
    <property type="entry name" value="PROTEIN_KINASE_DOM"/>
    <property type="match status" value="1"/>
</dbReference>
<evidence type="ECO:0000256" key="9">
    <source>
        <dbReference type="ARBA" id="ARBA00022777"/>
    </source>
</evidence>
<feature type="binding site" evidence="14">
    <location>
        <position position="726"/>
    </location>
    <ligand>
        <name>ATP</name>
        <dbReference type="ChEBI" id="CHEBI:30616"/>
    </ligand>
</feature>
<dbReference type="Pfam" id="PF08263">
    <property type="entry name" value="LRRNT_2"/>
    <property type="match status" value="1"/>
</dbReference>
<dbReference type="PROSITE" id="PS00108">
    <property type="entry name" value="PROTEIN_KINASE_ST"/>
    <property type="match status" value="1"/>
</dbReference>
<dbReference type="GO" id="GO:0016020">
    <property type="term" value="C:membrane"/>
    <property type="evidence" value="ECO:0007669"/>
    <property type="project" value="UniProtKB-SubCell"/>
</dbReference>
<accession>A0A803P353</accession>
<dbReference type="FunFam" id="1.10.510.10:FF:000365">
    <property type="entry name" value="Leucine-rich repeat receptor-like serine/threonine-protein kinase At1g17230"/>
    <property type="match status" value="1"/>
</dbReference>
<proteinExistence type="inferred from homology"/>
<dbReference type="FunFam" id="3.80.10.10:FF:001670">
    <property type="entry name" value="Putative leucine-rich repeat receptor-like protein kinase family protein"/>
    <property type="match status" value="1"/>
</dbReference>
<dbReference type="InterPro" id="IPR003591">
    <property type="entry name" value="Leu-rich_rpt_typical-subtyp"/>
</dbReference>
<comment type="similarity">
    <text evidence="2">Belongs to the protein kinase superfamily. Ser/Thr protein kinase family.</text>
</comment>
<dbReference type="GO" id="GO:0033612">
    <property type="term" value="F:receptor serine/threonine kinase binding"/>
    <property type="evidence" value="ECO:0007669"/>
    <property type="project" value="TreeGrafter"/>
</dbReference>
<dbReference type="SMART" id="SM00220">
    <property type="entry name" value="S_TKc"/>
    <property type="match status" value="1"/>
</dbReference>
<evidence type="ECO:0000256" key="3">
    <source>
        <dbReference type="ARBA" id="ARBA00022614"/>
    </source>
</evidence>
<dbReference type="Gene3D" id="3.30.200.20">
    <property type="entry name" value="Phosphorylase Kinase, domain 1"/>
    <property type="match status" value="1"/>
</dbReference>
<dbReference type="InterPro" id="IPR001611">
    <property type="entry name" value="Leu-rich_rpt"/>
</dbReference>
<dbReference type="EnsemblPlants" id="evm.model.02.901">
    <property type="protein sequence ID" value="cds.evm.model.02.901"/>
    <property type="gene ID" value="evm.TU.02.901"/>
</dbReference>
<dbReference type="PROSITE" id="PS00107">
    <property type="entry name" value="PROTEIN_KINASE_ATP"/>
    <property type="match status" value="1"/>
</dbReference>
<evidence type="ECO:0000256" key="1">
    <source>
        <dbReference type="ARBA" id="ARBA00004479"/>
    </source>
</evidence>
<evidence type="ECO:0000256" key="13">
    <source>
        <dbReference type="ARBA" id="ARBA00023180"/>
    </source>
</evidence>
<dbReference type="FunFam" id="3.80.10.10:FF:000077">
    <property type="entry name" value="LRR receptor-like serine/threonine-protein kinase ERL1"/>
    <property type="match status" value="1"/>
</dbReference>
<feature type="transmembrane region" description="Helical" evidence="15">
    <location>
        <begin position="641"/>
        <end position="663"/>
    </location>
</feature>
<keyword evidence="19" id="KW-1185">Reference proteome</keyword>
<dbReference type="EMBL" id="UZAU01000141">
    <property type="status" value="NOT_ANNOTATED_CDS"/>
    <property type="molecule type" value="Genomic_DNA"/>
</dbReference>
<evidence type="ECO:0000256" key="14">
    <source>
        <dbReference type="PROSITE-ProRule" id="PRU10141"/>
    </source>
</evidence>
<gene>
    <name evidence="18" type="primary">LOC115705649</name>
</gene>
<dbReference type="SMART" id="SM00369">
    <property type="entry name" value="LRR_TYP"/>
    <property type="match status" value="4"/>
</dbReference>
<keyword evidence="11 15" id="KW-1133">Transmembrane helix</keyword>
<evidence type="ECO:0000256" key="2">
    <source>
        <dbReference type="ARBA" id="ARBA00008684"/>
    </source>
</evidence>
<keyword evidence="8 14" id="KW-0547">Nucleotide-binding</keyword>
<feature type="domain" description="Protein kinase" evidence="17">
    <location>
        <begin position="696"/>
        <end position="991"/>
    </location>
</feature>
<dbReference type="InterPro" id="IPR017441">
    <property type="entry name" value="Protein_kinase_ATP_BS"/>
</dbReference>
<dbReference type="Gene3D" id="3.80.10.10">
    <property type="entry name" value="Ribonuclease Inhibitor"/>
    <property type="match status" value="4"/>
</dbReference>
<dbReference type="InterPro" id="IPR011009">
    <property type="entry name" value="Kinase-like_dom_sf"/>
</dbReference>
<dbReference type="Gramene" id="evm.model.02.901">
    <property type="protein sequence ID" value="cds.evm.model.02.901"/>
    <property type="gene ID" value="evm.TU.02.901"/>
</dbReference>
<keyword evidence="6 16" id="KW-0732">Signal</keyword>
<keyword evidence="10 14" id="KW-0067">ATP-binding</keyword>
<dbReference type="GO" id="GO:0004672">
    <property type="term" value="F:protein kinase activity"/>
    <property type="evidence" value="ECO:0007669"/>
    <property type="project" value="InterPro"/>
</dbReference>
<dbReference type="FunFam" id="3.80.10.10:FF:000095">
    <property type="entry name" value="LRR receptor-like serine/threonine-protein kinase GSO1"/>
    <property type="match status" value="1"/>
</dbReference>
<dbReference type="FunFam" id="3.30.200.20:FF:000512">
    <property type="entry name" value="Receptor-like protein kinase HSL1"/>
    <property type="match status" value="1"/>
</dbReference>
<dbReference type="GO" id="GO:0005524">
    <property type="term" value="F:ATP binding"/>
    <property type="evidence" value="ECO:0007669"/>
    <property type="project" value="UniProtKB-UniRule"/>
</dbReference>
<dbReference type="InterPro" id="IPR013210">
    <property type="entry name" value="LRR_N_plant-typ"/>
</dbReference>
<dbReference type="Pfam" id="PF00560">
    <property type="entry name" value="LRR_1"/>
    <property type="match status" value="4"/>
</dbReference>
<keyword evidence="4" id="KW-0808">Transferase</keyword>
<dbReference type="InterPro" id="IPR055414">
    <property type="entry name" value="LRR_R13L4/SHOC2-like"/>
</dbReference>
<comment type="subcellular location">
    <subcellularLocation>
        <location evidence="1">Membrane</location>
        <topology evidence="1">Single-pass type I membrane protein</topology>
    </subcellularLocation>
</comment>
<evidence type="ECO:0000256" key="16">
    <source>
        <dbReference type="SAM" id="SignalP"/>
    </source>
</evidence>
<protein>
    <recommendedName>
        <fullName evidence="17">Protein kinase domain-containing protein</fullName>
    </recommendedName>
</protein>
<dbReference type="PANTHER" id="PTHR48056:SF29">
    <property type="entry name" value="RECEPTOR-LIKE PROTEIN KINASE HSL1"/>
    <property type="match status" value="1"/>
</dbReference>
<evidence type="ECO:0000256" key="12">
    <source>
        <dbReference type="ARBA" id="ARBA00023136"/>
    </source>
</evidence>
<name>A0A803P353_CANSA</name>
<dbReference type="SUPFAM" id="SSF52058">
    <property type="entry name" value="L domain-like"/>
    <property type="match status" value="1"/>
</dbReference>
<dbReference type="OMA" id="PHELGPK"/>
<dbReference type="InterPro" id="IPR008271">
    <property type="entry name" value="Ser/Thr_kinase_AS"/>
</dbReference>
<feature type="signal peptide" evidence="16">
    <location>
        <begin position="1"/>
        <end position="30"/>
    </location>
</feature>
<keyword evidence="12 15" id="KW-0472">Membrane</keyword>
<keyword evidence="5 15" id="KW-0812">Transmembrane</keyword>
<dbReference type="KEGG" id="csav:115705649"/>
<evidence type="ECO:0000259" key="17">
    <source>
        <dbReference type="PROSITE" id="PS50011"/>
    </source>
</evidence>
<dbReference type="SUPFAM" id="SSF52047">
    <property type="entry name" value="RNI-like"/>
    <property type="match status" value="1"/>
</dbReference>
<dbReference type="Pfam" id="PF00069">
    <property type="entry name" value="Pkinase"/>
    <property type="match status" value="1"/>
</dbReference>
<evidence type="ECO:0000256" key="4">
    <source>
        <dbReference type="ARBA" id="ARBA00022679"/>
    </source>
</evidence>
<sequence length="1031" mass="114269">MSLFKMNKAHSIPLCSFLFFLFLSHGGVLSQSLQKQEQSVLLRLKQQWGDLPYMSQWIPSSINSSSHCSWPGITCTSNSVTALHLYDANITTPVPSFVCDLKNLTDINLGLNYIPGEFPKSLFNCSKLQYLDLSDNFFVGTIPSDINRMIQLRNLSLAGNSFSGNIPAVIGQLQELRKLELGANQFNGSLPPELGELSNLEILTLSNNKKLSPSTLPSNYTQLKKLVNLFITNANLIGEIPESIGDLTALEFLDLSNNSMSGKIPDGLFKLKNLSVVYLHKNSFSGEIPQVIESLKLTVIDISENKLTGRIPEDFVKLNELTGLALFMNQLSGNIPEGLGKLPGLMDFSLFMNNLSGVLPPDLGKYSSLRTFEVSSNKLEGKLPEQLCSGGILTDVVTYDNNFIGELPKGLGNCSSLNIVKIYNNKFSGNVPSGLWTSLRLSNLMIGNNEFTGVLPEMLAENLSRLEINDNKFSGNIPIGSSSWKNLVVFKASNNSLTGSIPNELTNLQLLTTLLLDQNHLTGDLPSHIQSWRSLSTLDFSRNQISGQIPESLCFLPTLNYLYLSENQLSGEIPSRLGQLRLTDLNLSSNNLIGTIPPEYENGAFADSFLNNPGLCTSSKHLKLKNCSFQSRKRDKLSTPYLVLIIALGAVVFLLFVSFIFFIMRGHGSKKGLESKWKLTSFQRLSFTESKIVSGLKNHNLIGSGGSGKVYRVPVNREGNVVAVKKLWSNNMNVDHKLEKEFLAEVEILSLIRHSNIVKLMCCISSESSKLLVYEYMDNRSLDRWLHGKNNQHITTSPSGLVHDIFLDWPKRLHIAIGAAQGLCYMHHDCVPPVIHRDIKSSNILLDSEFNPKIADFGLAKLLVRQGELATMSTVAGSFGYMAPEYAHTVRINEKIDVYSFGVVLLELATGREAGDGGGDEHSSLSDWAWRHIQEDKPIEDALDPKVKDSHLKEMCWVFNVGIICTATLPMRRPSMKEVVQLLLQCSRPVMGYGEKFATTEYDAAPLLKNSKRENVLDVEDEEDPTFASNV</sequence>
<dbReference type="Gene3D" id="1.10.510.10">
    <property type="entry name" value="Transferase(Phosphotransferase) domain 1"/>
    <property type="match status" value="1"/>
</dbReference>
<dbReference type="GeneID" id="115705649"/>
<evidence type="ECO:0000256" key="5">
    <source>
        <dbReference type="ARBA" id="ARBA00022692"/>
    </source>
</evidence>
<feature type="chain" id="PRO_5031286190" description="Protein kinase domain-containing protein" evidence="16">
    <location>
        <begin position="31"/>
        <end position="1031"/>
    </location>
</feature>
<dbReference type="FunFam" id="3.80.10.10:FF:000221">
    <property type="entry name" value="Leucine-rich repeat receptor-like protein kinase PXL1"/>
    <property type="match status" value="1"/>
</dbReference>
<dbReference type="PANTHER" id="PTHR48056">
    <property type="entry name" value="LRR RECEPTOR-LIKE SERINE/THREONINE-PROTEIN KINASE-RELATED"/>
    <property type="match status" value="1"/>
</dbReference>
<dbReference type="Pfam" id="PF23598">
    <property type="entry name" value="LRR_14"/>
    <property type="match status" value="1"/>
</dbReference>
<dbReference type="OrthoDB" id="676979at2759"/>
<evidence type="ECO:0000256" key="15">
    <source>
        <dbReference type="SAM" id="Phobius"/>
    </source>
</evidence>
<evidence type="ECO:0000256" key="11">
    <source>
        <dbReference type="ARBA" id="ARBA00022989"/>
    </source>
</evidence>
<evidence type="ECO:0000256" key="8">
    <source>
        <dbReference type="ARBA" id="ARBA00022741"/>
    </source>
</evidence>
<dbReference type="InterPro" id="IPR032675">
    <property type="entry name" value="LRR_dom_sf"/>
</dbReference>
<dbReference type="InterPro" id="IPR000719">
    <property type="entry name" value="Prot_kinase_dom"/>
</dbReference>
<evidence type="ECO:0000313" key="18">
    <source>
        <dbReference type="EnsemblPlants" id="cds.evm.model.02.901"/>
    </source>
</evidence>
<dbReference type="Pfam" id="PF13855">
    <property type="entry name" value="LRR_8"/>
    <property type="match status" value="1"/>
</dbReference>
<keyword evidence="9" id="KW-0418">Kinase</keyword>
<organism evidence="18 19">
    <name type="scientific">Cannabis sativa</name>
    <name type="common">Hemp</name>
    <name type="synonym">Marijuana</name>
    <dbReference type="NCBI Taxonomy" id="3483"/>
    <lineage>
        <taxon>Eukaryota</taxon>
        <taxon>Viridiplantae</taxon>
        <taxon>Streptophyta</taxon>
        <taxon>Embryophyta</taxon>
        <taxon>Tracheophyta</taxon>
        <taxon>Spermatophyta</taxon>
        <taxon>Magnoliopsida</taxon>
        <taxon>eudicotyledons</taxon>
        <taxon>Gunneridae</taxon>
        <taxon>Pentapetalae</taxon>
        <taxon>rosids</taxon>
        <taxon>fabids</taxon>
        <taxon>Rosales</taxon>
        <taxon>Cannabaceae</taxon>
        <taxon>Cannabis</taxon>
    </lineage>
</organism>
<evidence type="ECO:0000256" key="10">
    <source>
        <dbReference type="ARBA" id="ARBA00022840"/>
    </source>
</evidence>